<dbReference type="EMBL" id="CP036298">
    <property type="protein sequence ID" value="QDV25983.1"/>
    <property type="molecule type" value="Genomic_DNA"/>
</dbReference>
<proteinExistence type="predicted"/>
<evidence type="ECO:0000313" key="4">
    <source>
        <dbReference type="Proteomes" id="UP000318017"/>
    </source>
</evidence>
<name>A0A518GBN8_9BACT</name>
<evidence type="ECO:0008006" key="5">
    <source>
        <dbReference type="Google" id="ProtNLM"/>
    </source>
</evidence>
<gene>
    <name evidence="3" type="ORF">Q31a_43530</name>
</gene>
<dbReference type="KEGG" id="ahel:Q31a_43530"/>
<reference evidence="3 4" key="1">
    <citation type="submission" date="2019-02" db="EMBL/GenBank/DDBJ databases">
        <title>Deep-cultivation of Planctomycetes and their phenomic and genomic characterization uncovers novel biology.</title>
        <authorList>
            <person name="Wiegand S."/>
            <person name="Jogler M."/>
            <person name="Boedeker C."/>
            <person name="Pinto D."/>
            <person name="Vollmers J."/>
            <person name="Rivas-Marin E."/>
            <person name="Kohn T."/>
            <person name="Peeters S.H."/>
            <person name="Heuer A."/>
            <person name="Rast P."/>
            <person name="Oberbeckmann S."/>
            <person name="Bunk B."/>
            <person name="Jeske O."/>
            <person name="Meyerdierks A."/>
            <person name="Storesund J.E."/>
            <person name="Kallscheuer N."/>
            <person name="Luecker S."/>
            <person name="Lage O.M."/>
            <person name="Pohl T."/>
            <person name="Merkel B.J."/>
            <person name="Hornburger P."/>
            <person name="Mueller R.-W."/>
            <person name="Bruemmer F."/>
            <person name="Labrenz M."/>
            <person name="Spormann A.M."/>
            <person name="Op den Camp H."/>
            <person name="Overmann J."/>
            <person name="Amann R."/>
            <person name="Jetten M.S.M."/>
            <person name="Mascher T."/>
            <person name="Medema M.H."/>
            <person name="Devos D.P."/>
            <person name="Kaster A.-K."/>
            <person name="Ovreas L."/>
            <person name="Rohde M."/>
            <person name="Galperin M.Y."/>
            <person name="Jogler C."/>
        </authorList>
    </citation>
    <scope>NUCLEOTIDE SEQUENCE [LARGE SCALE GENOMIC DNA]</scope>
    <source>
        <strain evidence="3 4">Q31a</strain>
    </source>
</reference>
<evidence type="ECO:0000313" key="3">
    <source>
        <dbReference type="EMBL" id="QDV25983.1"/>
    </source>
</evidence>
<feature type="chain" id="PRO_5021939545" description="Secreted protein" evidence="2">
    <location>
        <begin position="25"/>
        <end position="172"/>
    </location>
</feature>
<organism evidence="3 4">
    <name type="scientific">Aureliella helgolandensis</name>
    <dbReference type="NCBI Taxonomy" id="2527968"/>
    <lineage>
        <taxon>Bacteria</taxon>
        <taxon>Pseudomonadati</taxon>
        <taxon>Planctomycetota</taxon>
        <taxon>Planctomycetia</taxon>
        <taxon>Pirellulales</taxon>
        <taxon>Pirellulaceae</taxon>
        <taxon>Aureliella</taxon>
    </lineage>
</organism>
<dbReference type="OrthoDB" id="278458at2"/>
<feature type="signal peptide" evidence="2">
    <location>
        <begin position="1"/>
        <end position="24"/>
    </location>
</feature>
<keyword evidence="2" id="KW-0732">Signal</keyword>
<protein>
    <recommendedName>
        <fullName evidence="5">Secreted protein</fullName>
    </recommendedName>
</protein>
<dbReference type="Proteomes" id="UP000318017">
    <property type="component" value="Chromosome"/>
</dbReference>
<dbReference type="AlphaFoldDB" id="A0A518GBN8"/>
<feature type="region of interest" description="Disordered" evidence="1">
    <location>
        <begin position="25"/>
        <end position="77"/>
    </location>
</feature>
<sequence length="172" mass="18875" precursor="true">MRKLVSLLLIPLAVLGQCLPHSHAGVGAHAPDDHSSRPHIHLSGGHQHDSLDDDHHQTEHHHDGRSDEEQGHHRTDFGDANLEVPQWVQPSVAPCSDFAVPTDHDSDAIYFADPSCAVKLADSIPYNDLMDFGWGRSTPFVLGNAGIRNRISHPPDRYASLPIFLTVSSLLL</sequence>
<evidence type="ECO:0000256" key="2">
    <source>
        <dbReference type="SAM" id="SignalP"/>
    </source>
</evidence>
<accession>A0A518GBN8</accession>
<feature type="compositionally biased region" description="Basic and acidic residues" evidence="1">
    <location>
        <begin position="46"/>
        <end position="77"/>
    </location>
</feature>
<dbReference type="RefSeq" id="WP_145081807.1">
    <property type="nucleotide sequence ID" value="NZ_CP036298.1"/>
</dbReference>
<evidence type="ECO:0000256" key="1">
    <source>
        <dbReference type="SAM" id="MobiDB-lite"/>
    </source>
</evidence>
<keyword evidence="4" id="KW-1185">Reference proteome</keyword>